<gene>
    <name evidence="1" type="ORF">AY601_5058</name>
</gene>
<keyword evidence="2" id="KW-1185">Reference proteome</keyword>
<dbReference type="AlphaFoldDB" id="A0A127VL12"/>
<protein>
    <submittedName>
        <fullName evidence="1">Uncharacterized protein</fullName>
    </submittedName>
</protein>
<evidence type="ECO:0000313" key="2">
    <source>
        <dbReference type="Proteomes" id="UP000071561"/>
    </source>
</evidence>
<reference evidence="1 2" key="1">
    <citation type="submission" date="2016-03" db="EMBL/GenBank/DDBJ databases">
        <title>Complete genome sequence of Pedobacter cryoconitis PAMC 27485.</title>
        <authorList>
            <person name="Lee J."/>
            <person name="Kim O.-S."/>
        </authorList>
    </citation>
    <scope>NUCLEOTIDE SEQUENCE [LARGE SCALE GENOMIC DNA]</scope>
    <source>
        <strain evidence="1 2">PAMC 27485</strain>
    </source>
</reference>
<dbReference type="PATRIC" id="fig|188932.3.peg.5247"/>
<name>A0A127VL12_9SPHI</name>
<sequence length="187" mass="21589">MIKTKIGVGKTDINIMANKHSIVIEPSIPVQPTNNKRMKDQDLKNSSIIDFIVSEQRKKKNELNAIVEENKTVIDNQTFFIENFDFGIVTKSEFLKFIGDDKPALREFQGFIQMMKENRKINHNLPYASKDGNEYYYLKIQGSNGDLNIKIKSLPWIDHLLHGYAFNKYNVNLDIEGLYTEATKLAE</sequence>
<dbReference type="KEGG" id="pcm:AY601_5058"/>
<proteinExistence type="predicted"/>
<dbReference type="RefSeq" id="WP_068406864.1">
    <property type="nucleotide sequence ID" value="NZ_CP014504.1"/>
</dbReference>
<dbReference type="EMBL" id="CP014504">
    <property type="protein sequence ID" value="AMQ01871.1"/>
    <property type="molecule type" value="Genomic_DNA"/>
</dbReference>
<dbReference type="Proteomes" id="UP000071561">
    <property type="component" value="Chromosome"/>
</dbReference>
<evidence type="ECO:0000313" key="1">
    <source>
        <dbReference type="EMBL" id="AMQ01871.1"/>
    </source>
</evidence>
<accession>A0A127VL12</accession>
<organism evidence="1 2">
    <name type="scientific">Pedobacter cryoconitis</name>
    <dbReference type="NCBI Taxonomy" id="188932"/>
    <lineage>
        <taxon>Bacteria</taxon>
        <taxon>Pseudomonadati</taxon>
        <taxon>Bacteroidota</taxon>
        <taxon>Sphingobacteriia</taxon>
        <taxon>Sphingobacteriales</taxon>
        <taxon>Sphingobacteriaceae</taxon>
        <taxon>Pedobacter</taxon>
    </lineage>
</organism>